<name>A0A183TD06_SCHSO</name>
<accession>A0A183TD06</accession>
<protein>
    <submittedName>
        <fullName evidence="2">NopRA1 domain-containing protein</fullName>
    </submittedName>
</protein>
<evidence type="ECO:0000313" key="2">
    <source>
        <dbReference type="WBParaSite" id="SSLN_0001489601-mRNA-1"/>
    </source>
</evidence>
<proteinExistence type="predicted"/>
<evidence type="ECO:0000256" key="1">
    <source>
        <dbReference type="SAM" id="SignalP"/>
    </source>
</evidence>
<sequence>LLFIFCLLNALSRRTFVLTRFRTALSSLTRIGVRNYFLLLGHLAHSICVGPSPQASSVLDEFVQFVGSLFSLRGELSTMSDDAETKWWLDWEIGRRCAAMQGLQLLLLLILKTAGDLPSLDKAIRKLVHLSTRFRRALITCMQMSLDGSQTKMQGLTQSVSTSKLTGLGWRSELISRSVDFCECLLWPSPDSGLVTDTDTALAYLDSSVLEVVLSAENRASTSFFLRFLEEPSVEQSNALQLSHEPIVVSIMLGHSNYVGAAVMRLFVFPFAYITGRSFVWTKLYPKLIDVSSSLPAAALSDPDDGADARLAVDYAEMAVLLTSSLTLRFRGHYLRLLFGDSDNFSRFYALLVPQSDDNSLSSDSAWNIFIGWLLYRFLYCDSQDTEDQPRIAALLASRFPPELTDFVSIVDPDLALLRLSHRLDTFKSFHERMAYREKIHRHLLSLVCVLCAPVDLSLSTESPTEDIRPELLYVFRAAGTLVQTCASLLYPSPVPCQTSAFERLASCLLLAPQRIFEQSSFVPGQGRVAAQPPPYLVETFRECIGEHLSQFLAGFAQLGYEKDSCLVRLLRDLLIFVYRKIGVSWLASAVIMSPTAAFRAHALRLLSEDVADLFKSRSDTVGAAGQQSTGQVSGELARKLCTSLLVPFAKPTVTQDICLYCGSQL</sequence>
<dbReference type="WBParaSite" id="SSLN_0001489601-mRNA-1">
    <property type="protein sequence ID" value="SSLN_0001489601-mRNA-1"/>
    <property type="gene ID" value="SSLN_0001489601"/>
</dbReference>
<organism evidence="2">
    <name type="scientific">Schistocephalus solidus</name>
    <name type="common">Tapeworm</name>
    <dbReference type="NCBI Taxonomy" id="70667"/>
    <lineage>
        <taxon>Eukaryota</taxon>
        <taxon>Metazoa</taxon>
        <taxon>Spiralia</taxon>
        <taxon>Lophotrochozoa</taxon>
        <taxon>Platyhelminthes</taxon>
        <taxon>Cestoda</taxon>
        <taxon>Eucestoda</taxon>
        <taxon>Diphyllobothriidea</taxon>
        <taxon>Diphyllobothriidae</taxon>
        <taxon>Schistocephalus</taxon>
    </lineage>
</organism>
<reference evidence="2" key="1">
    <citation type="submission" date="2016-06" db="UniProtKB">
        <authorList>
            <consortium name="WormBaseParasite"/>
        </authorList>
    </citation>
    <scope>IDENTIFICATION</scope>
</reference>
<dbReference type="AlphaFoldDB" id="A0A183TD06"/>
<keyword evidence="1" id="KW-0732">Signal</keyword>
<feature type="chain" id="PRO_5008154039" evidence="1">
    <location>
        <begin position="18"/>
        <end position="666"/>
    </location>
</feature>
<feature type="signal peptide" evidence="1">
    <location>
        <begin position="1"/>
        <end position="17"/>
    </location>
</feature>